<dbReference type="Proteomes" id="UP000199707">
    <property type="component" value="Unassembled WGS sequence"/>
</dbReference>
<evidence type="ECO:0000313" key="3">
    <source>
        <dbReference type="Proteomes" id="UP000199707"/>
    </source>
</evidence>
<gene>
    <name evidence="2" type="ORF">SAMN02799620_01133</name>
</gene>
<dbReference type="STRING" id="1502745.SAMN02799620_01133"/>
<proteinExistence type="predicted"/>
<protein>
    <recommendedName>
        <fullName evidence="4">Metallophosphoesterase</fullName>
    </recommendedName>
</protein>
<evidence type="ECO:0000313" key="2">
    <source>
        <dbReference type="EMBL" id="SCX08030.1"/>
    </source>
</evidence>
<feature type="region of interest" description="Disordered" evidence="1">
    <location>
        <begin position="1"/>
        <end position="24"/>
    </location>
</feature>
<organism evidence="2 3">
    <name type="scientific">Mycolicibacterium fluoranthenivorans</name>
    <dbReference type="NCBI Taxonomy" id="258505"/>
    <lineage>
        <taxon>Bacteria</taxon>
        <taxon>Bacillati</taxon>
        <taxon>Actinomycetota</taxon>
        <taxon>Actinomycetes</taxon>
        <taxon>Mycobacteriales</taxon>
        <taxon>Mycobacteriaceae</taxon>
        <taxon>Mycolicibacterium</taxon>
    </lineage>
</organism>
<accession>A0A1G4VLB1</accession>
<feature type="compositionally biased region" description="Basic and acidic residues" evidence="1">
    <location>
        <begin position="11"/>
        <end position="24"/>
    </location>
</feature>
<name>A0A1G4VLB1_9MYCO</name>
<sequence length="62" mass="6975">MHLWIAGHTHTHPDDDHGGKTDIEQRRGTWFPNVASLSRHQVRIPTMPTSRLLTFTDGSADA</sequence>
<reference evidence="3" key="1">
    <citation type="submission" date="2016-10" db="EMBL/GenBank/DDBJ databases">
        <authorList>
            <person name="Varghese N."/>
            <person name="Submissions S."/>
        </authorList>
    </citation>
    <scope>NUCLEOTIDE SEQUENCE [LARGE SCALE GENOMIC DNA]</scope>
    <source>
        <strain evidence="3">UNC267MFSha1.1M11</strain>
    </source>
</reference>
<evidence type="ECO:0008006" key="4">
    <source>
        <dbReference type="Google" id="ProtNLM"/>
    </source>
</evidence>
<dbReference type="EMBL" id="FMUB01000002">
    <property type="protein sequence ID" value="SCX08030.1"/>
    <property type="molecule type" value="Genomic_DNA"/>
</dbReference>
<evidence type="ECO:0000256" key="1">
    <source>
        <dbReference type="SAM" id="MobiDB-lite"/>
    </source>
</evidence>
<dbReference type="AlphaFoldDB" id="A0A1G4VLB1"/>